<protein>
    <submittedName>
        <fullName evidence="2">3-methyl-adenine DNA glycosylase</fullName>
        <ecNumber evidence="2">3.2.2.20</ecNumber>
    </submittedName>
</protein>
<keyword evidence="1" id="KW-0479">Metal-binding</keyword>
<dbReference type="InterPro" id="IPR005019">
    <property type="entry name" value="Adenine_glyco"/>
</dbReference>
<evidence type="ECO:0000313" key="2">
    <source>
        <dbReference type="EMBL" id="STY29959.1"/>
    </source>
</evidence>
<dbReference type="OrthoDB" id="9807664at2"/>
<dbReference type="PANTHER" id="PTHR30037:SF4">
    <property type="entry name" value="DNA-3-METHYLADENINE GLYCOSYLASE I"/>
    <property type="match status" value="1"/>
</dbReference>
<dbReference type="PANTHER" id="PTHR30037">
    <property type="entry name" value="DNA-3-METHYLADENINE GLYCOSYLASE 1"/>
    <property type="match status" value="1"/>
</dbReference>
<gene>
    <name evidence="2" type="primary">tag</name>
    <name evidence="2" type="ORF">NCTC11532_02155</name>
</gene>
<sequence length="191" mass="22161">MNRCPWVGIGKSFYQQYHDSEWGIPVHQDQKHFEMLLLEGAQAGLSWETILKRREAYRKAFKQFNPKDVAVMSDEELHELMTNSEIIRNRIKIFSARKNAITFLKIAEEFSSFDKYVWQFVGGKPKINYPKSMQDIPTHTQESDALSKDLKKRGMSFVGSKIIYAYMQAIGMVNDHLVDCFCKNSIVNAPK</sequence>
<accession>A0A378LUD4</accession>
<feature type="binding site" evidence="1">
    <location>
        <position position="176"/>
    </location>
    <ligand>
        <name>Zn(2+)</name>
        <dbReference type="ChEBI" id="CHEBI:29105"/>
    </ligand>
</feature>
<organism evidence="2 3">
    <name type="scientific">Legionella wadsworthii</name>
    <dbReference type="NCBI Taxonomy" id="28088"/>
    <lineage>
        <taxon>Bacteria</taxon>
        <taxon>Pseudomonadati</taxon>
        <taxon>Pseudomonadota</taxon>
        <taxon>Gammaproteobacteria</taxon>
        <taxon>Legionellales</taxon>
        <taxon>Legionellaceae</taxon>
        <taxon>Legionella</taxon>
    </lineage>
</organism>
<feature type="binding site" evidence="1">
    <location>
        <position position="18"/>
    </location>
    <ligand>
        <name>Zn(2+)</name>
        <dbReference type="ChEBI" id="CHEBI:29105"/>
    </ligand>
</feature>
<evidence type="ECO:0000313" key="3">
    <source>
        <dbReference type="Proteomes" id="UP000255297"/>
    </source>
</evidence>
<dbReference type="InterPro" id="IPR011257">
    <property type="entry name" value="DNA_glycosylase"/>
</dbReference>
<reference evidence="2 3" key="1">
    <citation type="submission" date="2018-06" db="EMBL/GenBank/DDBJ databases">
        <authorList>
            <consortium name="Pathogen Informatics"/>
            <person name="Doyle S."/>
        </authorList>
    </citation>
    <scope>NUCLEOTIDE SEQUENCE [LARGE SCALE GENOMIC DNA]</scope>
    <source>
        <strain evidence="2 3">NCTC11532</strain>
    </source>
</reference>
<dbReference type="AlphaFoldDB" id="A0A378LUD4"/>
<dbReference type="RefSeq" id="WP_031564575.1">
    <property type="nucleotide sequence ID" value="NZ_CAAAIS010000001.1"/>
</dbReference>
<keyword evidence="3" id="KW-1185">Reference proteome</keyword>
<keyword evidence="2" id="KW-0378">Hydrolase</keyword>
<dbReference type="EC" id="3.2.2.20" evidence="2"/>
<dbReference type="Gene3D" id="1.10.340.30">
    <property type="entry name" value="Hypothetical protein, domain 2"/>
    <property type="match status" value="1"/>
</dbReference>
<dbReference type="Proteomes" id="UP000255297">
    <property type="component" value="Unassembled WGS sequence"/>
</dbReference>
<keyword evidence="2" id="KW-0326">Glycosidase</keyword>
<feature type="binding site" evidence="1">
    <location>
        <position position="180"/>
    </location>
    <ligand>
        <name>Zn(2+)</name>
        <dbReference type="ChEBI" id="CHEBI:29105"/>
    </ligand>
</feature>
<dbReference type="Pfam" id="PF03352">
    <property type="entry name" value="Adenine_glyco"/>
    <property type="match status" value="1"/>
</dbReference>
<proteinExistence type="predicted"/>
<dbReference type="EMBL" id="UGPB01000001">
    <property type="protein sequence ID" value="STY29959.1"/>
    <property type="molecule type" value="Genomic_DNA"/>
</dbReference>
<dbReference type="InterPro" id="IPR052891">
    <property type="entry name" value="DNA-3mA_glycosylase"/>
</dbReference>
<evidence type="ECO:0000256" key="1">
    <source>
        <dbReference type="PIRSR" id="PIRSR605019-1"/>
    </source>
</evidence>
<dbReference type="GO" id="GO:0006284">
    <property type="term" value="P:base-excision repair"/>
    <property type="evidence" value="ECO:0007669"/>
    <property type="project" value="InterPro"/>
</dbReference>
<dbReference type="GO" id="GO:0046872">
    <property type="term" value="F:metal ion binding"/>
    <property type="evidence" value="ECO:0007669"/>
    <property type="project" value="UniProtKB-KW"/>
</dbReference>
<name>A0A378LUD4_9GAMM</name>
<dbReference type="SUPFAM" id="SSF48150">
    <property type="entry name" value="DNA-glycosylase"/>
    <property type="match status" value="1"/>
</dbReference>
<dbReference type="GO" id="GO:0008725">
    <property type="term" value="F:DNA-3-methyladenine glycosylase activity"/>
    <property type="evidence" value="ECO:0007669"/>
    <property type="project" value="UniProtKB-EC"/>
</dbReference>
<dbReference type="STRING" id="1122170.GCA_000701265_00332"/>
<keyword evidence="1" id="KW-0862">Zinc</keyword>
<feature type="binding site" evidence="1">
    <location>
        <position position="4"/>
    </location>
    <ligand>
        <name>Zn(2+)</name>
        <dbReference type="ChEBI" id="CHEBI:29105"/>
    </ligand>
</feature>